<evidence type="ECO:0000313" key="1">
    <source>
        <dbReference type="EMBL" id="MEQ2290105.1"/>
    </source>
</evidence>
<sequence>MEFACAWVPSRYSGFILQSKNMNVGLSGLSQLPLETSVCMHGDGRSTAVGDRRLPSNGPARISQLKHLQKTRRARAFSSPLARCKPHVHTLF</sequence>
<comment type="caution">
    <text evidence="1">The sequence shown here is derived from an EMBL/GenBank/DDBJ whole genome shotgun (WGS) entry which is preliminary data.</text>
</comment>
<proteinExistence type="predicted"/>
<reference evidence="1 2" key="1">
    <citation type="submission" date="2021-06" db="EMBL/GenBank/DDBJ databases">
        <authorList>
            <person name="Palmer J.M."/>
        </authorList>
    </citation>
    <scope>NUCLEOTIDE SEQUENCE [LARGE SCALE GENOMIC DNA]</scope>
    <source>
        <strain evidence="1 2">AS_MEX2019</strain>
        <tissue evidence="1">Muscle</tissue>
    </source>
</reference>
<keyword evidence="2" id="KW-1185">Reference proteome</keyword>
<evidence type="ECO:0000313" key="2">
    <source>
        <dbReference type="Proteomes" id="UP001469553"/>
    </source>
</evidence>
<dbReference type="Proteomes" id="UP001469553">
    <property type="component" value="Unassembled WGS sequence"/>
</dbReference>
<organism evidence="1 2">
    <name type="scientific">Ameca splendens</name>
    <dbReference type="NCBI Taxonomy" id="208324"/>
    <lineage>
        <taxon>Eukaryota</taxon>
        <taxon>Metazoa</taxon>
        <taxon>Chordata</taxon>
        <taxon>Craniata</taxon>
        <taxon>Vertebrata</taxon>
        <taxon>Euteleostomi</taxon>
        <taxon>Actinopterygii</taxon>
        <taxon>Neopterygii</taxon>
        <taxon>Teleostei</taxon>
        <taxon>Neoteleostei</taxon>
        <taxon>Acanthomorphata</taxon>
        <taxon>Ovalentaria</taxon>
        <taxon>Atherinomorphae</taxon>
        <taxon>Cyprinodontiformes</taxon>
        <taxon>Goodeidae</taxon>
        <taxon>Ameca</taxon>
    </lineage>
</organism>
<dbReference type="EMBL" id="JAHRIP010028219">
    <property type="protein sequence ID" value="MEQ2290105.1"/>
    <property type="molecule type" value="Genomic_DNA"/>
</dbReference>
<protein>
    <submittedName>
        <fullName evidence="1">Uncharacterized protein</fullName>
    </submittedName>
</protein>
<name>A0ABV0Y9B9_9TELE</name>
<gene>
    <name evidence="1" type="ORF">AMECASPLE_000115</name>
</gene>
<accession>A0ABV0Y9B9</accession>